<dbReference type="InterPro" id="IPR047650">
    <property type="entry name" value="Transpos_IS110"/>
</dbReference>
<reference evidence="4 5" key="1">
    <citation type="submission" date="2017-05" db="EMBL/GenBank/DDBJ databases">
        <title>Isolation of Rhodococcus sp. S2-17 biodegrading of BP-3.</title>
        <authorList>
            <person name="Lee Y."/>
            <person name="Kim K.H."/>
            <person name="Chun B.H."/>
            <person name="Jung H.S."/>
            <person name="Jeon C.O."/>
        </authorList>
    </citation>
    <scope>NUCLEOTIDE SEQUENCE [LARGE SCALE GENOMIC DNA]</scope>
    <source>
        <strain evidence="4 5">S2-17</strain>
    </source>
</reference>
<dbReference type="Proteomes" id="UP000245711">
    <property type="component" value="Chromosome"/>
</dbReference>
<keyword evidence="5" id="KW-1185">Reference proteome</keyword>
<evidence type="ECO:0000259" key="2">
    <source>
        <dbReference type="Pfam" id="PF01548"/>
    </source>
</evidence>
<dbReference type="GO" id="GO:0006313">
    <property type="term" value="P:DNA transposition"/>
    <property type="evidence" value="ECO:0007669"/>
    <property type="project" value="InterPro"/>
</dbReference>
<dbReference type="Pfam" id="PF01548">
    <property type="entry name" value="DEDD_Tnp_IS110"/>
    <property type="match status" value="1"/>
</dbReference>
<sequence length="470" mass="52047">MTMALTLGIDVAVRAEHQATLARDGATVWRGRKFWTRPADLERLWADLDLPDPAELTVVVEPTRNAWIVLAEWFRRHGARVVMVPTTQSADLRKYYSKHTKNDRIDSELLARLPLLHPEGLREYSGQGPADSLRRLVKQRSTMVKRRVAVFARLDALVELLGPAWYAVLGSNYGIAALEFLARYADPHAVIRLGRARLTRFLIARSRGAWRDDHAAGLITAARETLALWGTGDGSDGMDFAELAEDIAHEAEQALFLTRQIRQIDERVANLYADADPAGIVASAPGVGAVISAVIAGRIGDPHRFTSLAAIRAYTGLVPKVNQSGVSKVESSITKAGDPLLRETLCTAADQARRVDPQFAAKYQRLMVGDRHHESAICHLATHLVTRIAACMRAGQPYALRDVDGTPITEAEGRAIVKARYKIDPRRRENVRYQRMRERRKQAAGQESQESRCAPTAQPANTKPTSRQVA</sequence>
<dbReference type="InterPro" id="IPR003346">
    <property type="entry name" value="Transposase_20"/>
</dbReference>
<evidence type="ECO:0000259" key="3">
    <source>
        <dbReference type="Pfam" id="PF02371"/>
    </source>
</evidence>
<feature type="domain" description="Transposase IS110-like N-terminal" evidence="2">
    <location>
        <begin position="7"/>
        <end position="161"/>
    </location>
</feature>
<feature type="region of interest" description="Disordered" evidence="1">
    <location>
        <begin position="428"/>
        <end position="470"/>
    </location>
</feature>
<evidence type="ECO:0000313" key="4">
    <source>
        <dbReference type="EMBL" id="AWK74209.1"/>
    </source>
</evidence>
<dbReference type="KEGG" id="roz:CBI38_24295"/>
<dbReference type="GO" id="GO:0004803">
    <property type="term" value="F:transposase activity"/>
    <property type="evidence" value="ECO:0007669"/>
    <property type="project" value="InterPro"/>
</dbReference>
<accession>A0A2S2C029</accession>
<name>A0A2S2C029_9NOCA</name>
<feature type="domain" description="Transposase IS116/IS110/IS902 C-terminal" evidence="3">
    <location>
        <begin position="280"/>
        <end position="364"/>
    </location>
</feature>
<dbReference type="AlphaFoldDB" id="A0A2S2C029"/>
<protein>
    <submittedName>
        <fullName evidence="4">IS110 family transposase</fullName>
    </submittedName>
</protein>
<dbReference type="EMBL" id="CP021354">
    <property type="protein sequence ID" value="AWK74209.1"/>
    <property type="molecule type" value="Genomic_DNA"/>
</dbReference>
<feature type="compositionally biased region" description="Polar residues" evidence="1">
    <location>
        <begin position="458"/>
        <end position="470"/>
    </location>
</feature>
<dbReference type="PANTHER" id="PTHR33055">
    <property type="entry name" value="TRANSPOSASE FOR INSERTION SEQUENCE ELEMENT IS1111A"/>
    <property type="match status" value="1"/>
</dbReference>
<dbReference type="InterPro" id="IPR002525">
    <property type="entry name" value="Transp_IS110-like_N"/>
</dbReference>
<gene>
    <name evidence="4" type="ORF">CBI38_24295</name>
</gene>
<evidence type="ECO:0000313" key="5">
    <source>
        <dbReference type="Proteomes" id="UP000245711"/>
    </source>
</evidence>
<proteinExistence type="predicted"/>
<dbReference type="GO" id="GO:0003677">
    <property type="term" value="F:DNA binding"/>
    <property type="evidence" value="ECO:0007669"/>
    <property type="project" value="InterPro"/>
</dbReference>
<organism evidence="4 5">
    <name type="scientific">Rhodococcus oxybenzonivorans</name>
    <dbReference type="NCBI Taxonomy" id="1990687"/>
    <lineage>
        <taxon>Bacteria</taxon>
        <taxon>Bacillati</taxon>
        <taxon>Actinomycetota</taxon>
        <taxon>Actinomycetes</taxon>
        <taxon>Mycobacteriales</taxon>
        <taxon>Nocardiaceae</taxon>
        <taxon>Rhodococcus</taxon>
    </lineage>
</organism>
<dbReference type="OrthoDB" id="3188901at2"/>
<dbReference type="Pfam" id="PF02371">
    <property type="entry name" value="Transposase_20"/>
    <property type="match status" value="1"/>
</dbReference>
<dbReference type="NCBIfam" id="NF033542">
    <property type="entry name" value="transpos_IS110"/>
    <property type="match status" value="1"/>
</dbReference>
<evidence type="ECO:0000256" key="1">
    <source>
        <dbReference type="SAM" id="MobiDB-lite"/>
    </source>
</evidence>